<reference evidence="2" key="1">
    <citation type="submission" date="2016-08" db="EMBL/GenBank/DDBJ databases">
        <authorList>
            <person name="Seilhamer J.J."/>
        </authorList>
    </citation>
    <scope>NUCLEOTIDE SEQUENCE</scope>
    <source>
        <strain evidence="2">86</strain>
    </source>
</reference>
<dbReference type="CDD" id="cd03116">
    <property type="entry name" value="MobB"/>
    <property type="match status" value="1"/>
</dbReference>
<accession>A0A212LQ79</accession>
<dbReference type="EMBL" id="FMJE01000003">
    <property type="protein sequence ID" value="SCM79755.1"/>
    <property type="molecule type" value="Genomic_DNA"/>
</dbReference>
<dbReference type="Pfam" id="PF03205">
    <property type="entry name" value="MobB"/>
    <property type="match status" value="1"/>
</dbReference>
<dbReference type="GO" id="GO:0005525">
    <property type="term" value="F:GTP binding"/>
    <property type="evidence" value="ECO:0007669"/>
    <property type="project" value="InterPro"/>
</dbReference>
<proteinExistence type="predicted"/>
<dbReference type="InterPro" id="IPR004435">
    <property type="entry name" value="MobB_dom"/>
</dbReference>
<organism evidence="2">
    <name type="scientific">uncultured Sporomusa sp</name>
    <dbReference type="NCBI Taxonomy" id="307249"/>
    <lineage>
        <taxon>Bacteria</taxon>
        <taxon>Bacillati</taxon>
        <taxon>Bacillota</taxon>
        <taxon>Negativicutes</taxon>
        <taxon>Selenomonadales</taxon>
        <taxon>Sporomusaceae</taxon>
        <taxon>Sporomusa</taxon>
        <taxon>environmental samples</taxon>
    </lineage>
</organism>
<feature type="domain" description="Molybdopterin-guanine dinucleotide biosynthesis protein B (MobB)" evidence="1">
    <location>
        <begin position="4"/>
        <end position="134"/>
    </location>
</feature>
<dbReference type="PANTHER" id="PTHR40072">
    <property type="entry name" value="MOLYBDOPTERIN-GUANINE DINUCLEOTIDE BIOSYNTHESIS ADAPTER PROTEIN-RELATED"/>
    <property type="match status" value="1"/>
</dbReference>
<gene>
    <name evidence="2" type="primary">mobB</name>
    <name evidence="2" type="ORF">KL86SPO_30078</name>
</gene>
<sequence>MIPVISVVGRSNSGKTTYLEKLIAELKRRGYRLAVIKHHHTDNVELDHPGKDTWRHAQAGADIVCLASPNKFAMMRKSDQELSLDRVISYIDNVDIIFTEGYKQEAKSKIEVYRQAAGHLPLGNKPELLAVVSDTVLYQDVSHFALDDPSAMADFLEKNVLKMK</sequence>
<dbReference type="NCBIfam" id="TIGR00176">
    <property type="entry name" value="mobB"/>
    <property type="match status" value="1"/>
</dbReference>
<dbReference type="SUPFAM" id="SSF52540">
    <property type="entry name" value="P-loop containing nucleoside triphosphate hydrolases"/>
    <property type="match status" value="1"/>
</dbReference>
<dbReference type="InterPro" id="IPR052539">
    <property type="entry name" value="MGD_biosynthesis_adapter"/>
</dbReference>
<dbReference type="Gene3D" id="3.40.50.300">
    <property type="entry name" value="P-loop containing nucleotide triphosphate hydrolases"/>
    <property type="match status" value="1"/>
</dbReference>
<evidence type="ECO:0000313" key="2">
    <source>
        <dbReference type="EMBL" id="SCM79755.1"/>
    </source>
</evidence>
<protein>
    <submittedName>
        <fullName evidence="2">Molybdopterin-guanine dinucleotide biosynthesis adapter protein</fullName>
    </submittedName>
</protein>
<dbReference type="InterPro" id="IPR027417">
    <property type="entry name" value="P-loop_NTPase"/>
</dbReference>
<dbReference type="RefSeq" id="WP_075755806.1">
    <property type="nucleotide sequence ID" value="NZ_LT608335.1"/>
</dbReference>
<dbReference type="PANTHER" id="PTHR40072:SF1">
    <property type="entry name" value="MOLYBDOPTERIN-GUANINE DINUCLEOTIDE BIOSYNTHESIS ADAPTER PROTEIN"/>
    <property type="match status" value="1"/>
</dbReference>
<dbReference type="AlphaFoldDB" id="A0A212LQ79"/>
<dbReference type="GO" id="GO:0006777">
    <property type="term" value="P:Mo-molybdopterin cofactor biosynthetic process"/>
    <property type="evidence" value="ECO:0007669"/>
    <property type="project" value="InterPro"/>
</dbReference>
<name>A0A212LQ79_9FIRM</name>
<evidence type="ECO:0000259" key="1">
    <source>
        <dbReference type="Pfam" id="PF03205"/>
    </source>
</evidence>